<dbReference type="EMBL" id="FOYQ01000002">
    <property type="protein sequence ID" value="SFR49849.1"/>
    <property type="molecule type" value="Genomic_DNA"/>
</dbReference>
<dbReference type="Pfam" id="PF22725">
    <property type="entry name" value="GFO_IDH_MocA_C3"/>
    <property type="match status" value="1"/>
</dbReference>
<dbReference type="SUPFAM" id="SSF55347">
    <property type="entry name" value="Glyceraldehyde-3-phosphate dehydrogenase-like, C-terminal domain"/>
    <property type="match status" value="1"/>
</dbReference>
<evidence type="ECO:0000256" key="1">
    <source>
        <dbReference type="ARBA" id="ARBA00023002"/>
    </source>
</evidence>
<name>A0A1I6H5U3_9FLAO</name>
<feature type="chain" id="PRO_5011436533" evidence="2">
    <location>
        <begin position="21"/>
        <end position="377"/>
    </location>
</feature>
<dbReference type="InterPro" id="IPR050463">
    <property type="entry name" value="Gfo/Idh/MocA_oxidrdct_glycsds"/>
</dbReference>
<accession>A0A1I6H5U3</accession>
<dbReference type="STRING" id="400055.SAMN04490243_2309"/>
<feature type="domain" description="Gfo/Idh/MocA-like oxidoreductase N-terminal" evidence="3">
    <location>
        <begin position="32"/>
        <end position="151"/>
    </location>
</feature>
<proteinExistence type="predicted"/>
<reference evidence="5 6" key="1">
    <citation type="submission" date="2016-10" db="EMBL/GenBank/DDBJ databases">
        <authorList>
            <person name="de Groot N.N."/>
        </authorList>
    </citation>
    <scope>NUCLEOTIDE SEQUENCE [LARGE SCALE GENOMIC DNA]</scope>
    <source>
        <strain evidence="5 6">DSM 21019</strain>
    </source>
</reference>
<evidence type="ECO:0000259" key="4">
    <source>
        <dbReference type="Pfam" id="PF22725"/>
    </source>
</evidence>
<dbReference type="AlphaFoldDB" id="A0A1I6H5U3"/>
<dbReference type="InterPro" id="IPR055170">
    <property type="entry name" value="GFO_IDH_MocA-like_dom"/>
</dbReference>
<keyword evidence="1" id="KW-0560">Oxidoreductase</keyword>
<dbReference type="Pfam" id="PF01408">
    <property type="entry name" value="GFO_IDH_MocA"/>
    <property type="match status" value="1"/>
</dbReference>
<feature type="signal peptide" evidence="2">
    <location>
        <begin position="1"/>
        <end position="20"/>
    </location>
</feature>
<dbReference type="Gene3D" id="3.30.360.10">
    <property type="entry name" value="Dihydrodipicolinate Reductase, domain 2"/>
    <property type="match status" value="1"/>
</dbReference>
<dbReference type="PANTHER" id="PTHR43818">
    <property type="entry name" value="BCDNA.GH03377"/>
    <property type="match status" value="1"/>
</dbReference>
<dbReference type="InterPro" id="IPR036291">
    <property type="entry name" value="NAD(P)-bd_dom_sf"/>
</dbReference>
<dbReference type="InterPro" id="IPR000683">
    <property type="entry name" value="Gfo/Idh/MocA-like_OxRdtase_N"/>
</dbReference>
<dbReference type="GO" id="GO:0000166">
    <property type="term" value="F:nucleotide binding"/>
    <property type="evidence" value="ECO:0007669"/>
    <property type="project" value="InterPro"/>
</dbReference>
<keyword evidence="2" id="KW-0732">Signal</keyword>
<dbReference type="OrthoDB" id="9815825at2"/>
<dbReference type="RefSeq" id="WP_092982728.1">
    <property type="nucleotide sequence ID" value="NZ_FOYQ01000002.1"/>
</dbReference>
<dbReference type="GO" id="GO:0016491">
    <property type="term" value="F:oxidoreductase activity"/>
    <property type="evidence" value="ECO:0007669"/>
    <property type="project" value="UniProtKB-KW"/>
</dbReference>
<dbReference type="PANTHER" id="PTHR43818:SF11">
    <property type="entry name" value="BCDNA.GH03377"/>
    <property type="match status" value="1"/>
</dbReference>
<feature type="domain" description="GFO/IDH/MocA-like oxidoreductase" evidence="4">
    <location>
        <begin position="163"/>
        <end position="289"/>
    </location>
</feature>
<sequence>MKKYVLILLAIMLSPKPANAQNAESQTKEVPLKIAVIGLTHTHVHWIFDSEKRGGFEIVAIVEPNRDLARRYAEQHGYSMNLVYPDSQSMLKAVTPEAVTAFGTIYEHLEVVETFAPLGIHVMVEKPLAVSMEHAQRMAELARTHGIYLLTNYETTWYPSNHLAYRKVVQEGTIGDIRKVVIRDGHRGPKKIGINAEFLDWLTDPMQNGGGALTDFGCYGANLLTWLHQGRRPVSVTALTQQLQAENNPKVEDEAIILVEYPNAVGIIQGSWNWPIGRKDMEIYGLTGAVFADNRNSLRIRMAEGYDGFKEEAFELEERPAPINDPFTYFAGVIRGTIPVAPADLSALENNLVVVEILDAARESASSGQRIYLNQEK</sequence>
<gene>
    <name evidence="5" type="ORF">SAMN04490243_2309</name>
</gene>
<keyword evidence="6" id="KW-1185">Reference proteome</keyword>
<evidence type="ECO:0000313" key="5">
    <source>
        <dbReference type="EMBL" id="SFR49849.1"/>
    </source>
</evidence>
<evidence type="ECO:0000256" key="2">
    <source>
        <dbReference type="SAM" id="SignalP"/>
    </source>
</evidence>
<evidence type="ECO:0000259" key="3">
    <source>
        <dbReference type="Pfam" id="PF01408"/>
    </source>
</evidence>
<organism evidence="5 6">
    <name type="scientific">Robiginitalea myxolifaciens</name>
    <dbReference type="NCBI Taxonomy" id="400055"/>
    <lineage>
        <taxon>Bacteria</taxon>
        <taxon>Pseudomonadati</taxon>
        <taxon>Bacteroidota</taxon>
        <taxon>Flavobacteriia</taxon>
        <taxon>Flavobacteriales</taxon>
        <taxon>Flavobacteriaceae</taxon>
        <taxon>Robiginitalea</taxon>
    </lineage>
</organism>
<evidence type="ECO:0000313" key="6">
    <source>
        <dbReference type="Proteomes" id="UP000199534"/>
    </source>
</evidence>
<dbReference type="Proteomes" id="UP000199534">
    <property type="component" value="Unassembled WGS sequence"/>
</dbReference>
<dbReference type="SUPFAM" id="SSF51735">
    <property type="entry name" value="NAD(P)-binding Rossmann-fold domains"/>
    <property type="match status" value="1"/>
</dbReference>
<protein>
    <submittedName>
        <fullName evidence="5">Predicted dehydrogenase</fullName>
    </submittedName>
</protein>
<dbReference type="Gene3D" id="3.40.50.720">
    <property type="entry name" value="NAD(P)-binding Rossmann-like Domain"/>
    <property type="match status" value="1"/>
</dbReference>